<keyword evidence="1" id="KW-0732">Signal</keyword>
<protein>
    <submittedName>
        <fullName evidence="2">Uncharacterized protein</fullName>
    </submittedName>
</protein>
<gene>
    <name evidence="2" type="ORF">M972_113119</name>
</gene>
<comment type="caution">
    <text evidence="2">The sequence shown here is derived from an EMBL/GenBank/DDBJ whole genome shotgun (WGS) entry which is preliminary data.</text>
</comment>
<dbReference type="Proteomes" id="UP000223596">
    <property type="component" value="Unassembled WGS sequence"/>
</dbReference>
<evidence type="ECO:0000313" key="2">
    <source>
        <dbReference type="EMBL" id="PFH04289.1"/>
    </source>
</evidence>
<evidence type="ECO:0000313" key="3">
    <source>
        <dbReference type="Proteomes" id="UP000223596"/>
    </source>
</evidence>
<name>A0AB36TKB7_ACETH</name>
<organism evidence="2 3">
    <name type="scientific">Acetivibrio thermocellus AD2</name>
    <dbReference type="NCBI Taxonomy" id="1138384"/>
    <lineage>
        <taxon>Bacteria</taxon>
        <taxon>Bacillati</taxon>
        <taxon>Bacillota</taxon>
        <taxon>Clostridia</taxon>
        <taxon>Eubacteriales</taxon>
        <taxon>Oscillospiraceae</taxon>
        <taxon>Acetivibrio</taxon>
    </lineage>
</organism>
<reference evidence="2 3" key="1">
    <citation type="submission" date="2017-09" db="EMBL/GenBank/DDBJ databases">
        <title>Evaluation of Pacific Biosciences Sequencing Technology to Finishing C. thermocellum Genome Sequences.</title>
        <authorList>
            <person name="Brown S."/>
        </authorList>
    </citation>
    <scope>NUCLEOTIDE SEQUENCE [LARGE SCALE GENOMIC DNA]</scope>
    <source>
        <strain evidence="2 3">AD2</strain>
    </source>
</reference>
<sequence>MIKKIVGLLLTFIFLTSMCMTAFADGKIDVISSKKTEDTKQFLVTITRPEGDETTFKESYVICGNSDKQNITVKLLIYNEKTDQFEPYRNLDGEDTWTIGASGFFMKEIELPKKGANRIRIAAYQGSAKMEQTELVLGENLQVNTFTVTVLDRSLRNSIKNGFLRITDMLENLFGA</sequence>
<dbReference type="AlphaFoldDB" id="A0AB36TKB7"/>
<feature type="signal peptide" evidence="1">
    <location>
        <begin position="1"/>
        <end position="24"/>
    </location>
</feature>
<dbReference type="RefSeq" id="WP_003513420.1">
    <property type="nucleotide sequence ID" value="NZ_CP013828.1"/>
</dbReference>
<dbReference type="GeneID" id="35805171"/>
<feature type="chain" id="PRO_5044271999" evidence="1">
    <location>
        <begin position="25"/>
        <end position="176"/>
    </location>
</feature>
<accession>A0AB36TKB7</accession>
<proteinExistence type="predicted"/>
<evidence type="ECO:0000256" key="1">
    <source>
        <dbReference type="SAM" id="SignalP"/>
    </source>
</evidence>
<dbReference type="EMBL" id="PDBW01000001">
    <property type="protein sequence ID" value="PFH04289.1"/>
    <property type="molecule type" value="Genomic_DNA"/>
</dbReference>